<dbReference type="InterPro" id="IPR042798">
    <property type="entry name" value="EFCAB9"/>
</dbReference>
<dbReference type="EMBL" id="MCOG01000107">
    <property type="protein sequence ID" value="ORY46665.1"/>
    <property type="molecule type" value="Genomic_DNA"/>
</dbReference>
<dbReference type="PROSITE" id="PS50222">
    <property type="entry name" value="EF_HAND_2"/>
    <property type="match status" value="2"/>
</dbReference>
<dbReference type="OrthoDB" id="186625at2759"/>
<dbReference type="PANTHER" id="PTHR47065">
    <property type="entry name" value="EF-HAND CALCIUM-BINDING DOMAIN-CONTAINING PROTEIN 9"/>
    <property type="match status" value="1"/>
</dbReference>
<keyword evidence="4" id="KW-1185">Reference proteome</keyword>
<feature type="domain" description="EF-hand" evidence="2">
    <location>
        <begin position="58"/>
        <end position="93"/>
    </location>
</feature>
<dbReference type="AlphaFoldDB" id="A0A1Y2CJY9"/>
<evidence type="ECO:0000313" key="3">
    <source>
        <dbReference type="EMBL" id="ORY46665.1"/>
    </source>
</evidence>
<reference evidence="3 4" key="1">
    <citation type="submission" date="2016-08" db="EMBL/GenBank/DDBJ databases">
        <title>A Parts List for Fungal Cellulosomes Revealed by Comparative Genomics.</title>
        <authorList>
            <consortium name="DOE Joint Genome Institute"/>
            <person name="Haitjema C.H."/>
            <person name="Gilmore S.P."/>
            <person name="Henske J.K."/>
            <person name="Solomon K.V."/>
            <person name="De Groot R."/>
            <person name="Kuo A."/>
            <person name="Mondo S.J."/>
            <person name="Salamov A.A."/>
            <person name="Labutti K."/>
            <person name="Zhao Z."/>
            <person name="Chiniquy J."/>
            <person name="Barry K."/>
            <person name="Brewer H.M."/>
            <person name="Purvine S.O."/>
            <person name="Wright A.T."/>
            <person name="Boxma B."/>
            <person name="Van Alen T."/>
            <person name="Hackstein J.H."/>
            <person name="Baker S.E."/>
            <person name="Grigoriev I.V."/>
            <person name="O'Malley M.A."/>
        </authorList>
    </citation>
    <scope>NUCLEOTIDE SEQUENCE [LARGE SCALE GENOMIC DNA]</scope>
    <source>
        <strain evidence="3 4">G1</strain>
    </source>
</reference>
<dbReference type="GO" id="GO:0061891">
    <property type="term" value="F:calcium ion sensor activity"/>
    <property type="evidence" value="ECO:0007669"/>
    <property type="project" value="TreeGrafter"/>
</dbReference>
<evidence type="ECO:0000256" key="1">
    <source>
        <dbReference type="ARBA" id="ARBA00022837"/>
    </source>
</evidence>
<evidence type="ECO:0000313" key="4">
    <source>
        <dbReference type="Proteomes" id="UP000193920"/>
    </source>
</evidence>
<proteinExistence type="predicted"/>
<feature type="domain" description="EF-hand" evidence="2">
    <location>
        <begin position="135"/>
        <end position="170"/>
    </location>
</feature>
<dbReference type="InterPro" id="IPR018247">
    <property type="entry name" value="EF_Hand_1_Ca_BS"/>
</dbReference>
<dbReference type="GO" id="GO:0005737">
    <property type="term" value="C:cytoplasm"/>
    <property type="evidence" value="ECO:0007669"/>
    <property type="project" value="TreeGrafter"/>
</dbReference>
<evidence type="ECO:0000259" key="2">
    <source>
        <dbReference type="PROSITE" id="PS50222"/>
    </source>
</evidence>
<sequence>MKVMSKLLNHLHLDPKYCVLNVQSAQVVYELFKLIDFRGTGALDDIQFTSFLQSVTNLSQSHIEKIFYIFDLDRSGSVEFDEFYLLVCILVAVNNNEEKQFMYRHWNTCFELLDEDGSKSVSKNEFETLGVLFNFGSRAVNKIFNEFDVSGTREMNYNEFKLFMFAAMDTEIEIEKQNERKKKERTTNDTTAQLKYIADYLNKKRAKSKKKKTIQPI</sequence>
<dbReference type="PANTHER" id="PTHR47065:SF1">
    <property type="entry name" value="EF-HAND CALCIUM-BINDING DOMAIN-CONTAINING PROTEIN 9"/>
    <property type="match status" value="1"/>
</dbReference>
<dbReference type="Proteomes" id="UP000193920">
    <property type="component" value="Unassembled WGS sequence"/>
</dbReference>
<dbReference type="InterPro" id="IPR011992">
    <property type="entry name" value="EF-hand-dom_pair"/>
</dbReference>
<dbReference type="Pfam" id="PF13499">
    <property type="entry name" value="EF-hand_7"/>
    <property type="match status" value="2"/>
</dbReference>
<dbReference type="InterPro" id="IPR002048">
    <property type="entry name" value="EF_hand_dom"/>
</dbReference>
<organism evidence="3 4">
    <name type="scientific">Neocallimastix californiae</name>
    <dbReference type="NCBI Taxonomy" id="1754190"/>
    <lineage>
        <taxon>Eukaryota</taxon>
        <taxon>Fungi</taxon>
        <taxon>Fungi incertae sedis</taxon>
        <taxon>Chytridiomycota</taxon>
        <taxon>Chytridiomycota incertae sedis</taxon>
        <taxon>Neocallimastigomycetes</taxon>
        <taxon>Neocallimastigales</taxon>
        <taxon>Neocallimastigaceae</taxon>
        <taxon>Neocallimastix</taxon>
    </lineage>
</organism>
<dbReference type="SUPFAM" id="SSF47473">
    <property type="entry name" value="EF-hand"/>
    <property type="match status" value="1"/>
</dbReference>
<keyword evidence="1" id="KW-0106">Calcium</keyword>
<dbReference type="SMART" id="SM00054">
    <property type="entry name" value="EFh"/>
    <property type="match status" value="3"/>
</dbReference>
<dbReference type="GO" id="GO:0005509">
    <property type="term" value="F:calcium ion binding"/>
    <property type="evidence" value="ECO:0007669"/>
    <property type="project" value="InterPro"/>
</dbReference>
<dbReference type="PROSITE" id="PS00018">
    <property type="entry name" value="EF_HAND_1"/>
    <property type="match status" value="2"/>
</dbReference>
<dbReference type="Gene3D" id="1.10.238.10">
    <property type="entry name" value="EF-hand"/>
    <property type="match status" value="1"/>
</dbReference>
<gene>
    <name evidence="3" type="ORF">LY90DRAFT_671303</name>
</gene>
<name>A0A1Y2CJY9_9FUNG</name>
<protein>
    <submittedName>
        <fullName evidence="3">EF-hand calcium-binding domain-containing protein 9-like protein</fullName>
    </submittedName>
</protein>
<dbReference type="STRING" id="1754190.A0A1Y2CJY9"/>
<comment type="caution">
    <text evidence="3">The sequence shown here is derived from an EMBL/GenBank/DDBJ whole genome shotgun (WGS) entry which is preliminary data.</text>
</comment>
<accession>A0A1Y2CJY9</accession>